<dbReference type="EMBL" id="JBGNUJ010000004">
    <property type="protein sequence ID" value="KAL3959448.1"/>
    <property type="molecule type" value="Genomic_DNA"/>
</dbReference>
<evidence type="ECO:0000313" key="2">
    <source>
        <dbReference type="Proteomes" id="UP001638806"/>
    </source>
</evidence>
<evidence type="ECO:0000313" key="1">
    <source>
        <dbReference type="EMBL" id="KAL3959448.1"/>
    </source>
</evidence>
<gene>
    <name evidence="1" type="ORF">ACCO45_004565</name>
</gene>
<sequence length="71" mass="8035">MLLSNLRYLCRSPCYVSSLDSTSLQLVCAMRDRGALNRVEELATLCSFMSNVMSWVSRNGISKKQDDTKKL</sequence>
<proteinExistence type="predicted"/>
<organism evidence="1 2">
    <name type="scientific">Purpureocillium lilacinum</name>
    <name type="common">Paecilomyces lilacinus</name>
    <dbReference type="NCBI Taxonomy" id="33203"/>
    <lineage>
        <taxon>Eukaryota</taxon>
        <taxon>Fungi</taxon>
        <taxon>Dikarya</taxon>
        <taxon>Ascomycota</taxon>
        <taxon>Pezizomycotina</taxon>
        <taxon>Sordariomycetes</taxon>
        <taxon>Hypocreomycetidae</taxon>
        <taxon>Hypocreales</taxon>
        <taxon>Ophiocordycipitaceae</taxon>
        <taxon>Purpureocillium</taxon>
    </lineage>
</organism>
<keyword evidence="2" id="KW-1185">Reference proteome</keyword>
<dbReference type="Proteomes" id="UP001638806">
    <property type="component" value="Unassembled WGS sequence"/>
</dbReference>
<comment type="caution">
    <text evidence="1">The sequence shown here is derived from an EMBL/GenBank/DDBJ whole genome shotgun (WGS) entry which is preliminary data.</text>
</comment>
<protein>
    <submittedName>
        <fullName evidence="1">Uncharacterized protein</fullName>
    </submittedName>
</protein>
<name>A0ACC4DTW2_PURLI</name>
<reference evidence="1" key="1">
    <citation type="submission" date="2024-12" db="EMBL/GenBank/DDBJ databases">
        <title>Comparative genomics and development of molecular markers within Purpureocillium lilacinum and among Purpureocillium species.</title>
        <authorList>
            <person name="Yeh Z.-Y."/>
            <person name="Ni N.-T."/>
            <person name="Lo P.-H."/>
            <person name="Mushyakhwo K."/>
            <person name="Lin C.-F."/>
            <person name="Nai Y.-S."/>
        </authorList>
    </citation>
    <scope>NUCLEOTIDE SEQUENCE</scope>
    <source>
        <strain evidence="1">NCHU-NPUST-175</strain>
    </source>
</reference>
<accession>A0ACC4DTW2</accession>